<comment type="similarity">
    <text evidence="1">Belongs to the histone H3 family.</text>
</comment>
<sequence>MVRTKQTARKSTGGKVAQKQAAKKADKNEKLVVGGVKKFRTFRPDVGALRELRPYQNSTEFLIGKLPFQRFVREVAQDLKKVICFQAAAIGALQEASESYLVGLFEDANLCAKHAKRITIKPKDIQLAHRIRGQKERD</sequence>
<evidence type="ECO:0000259" key="3">
    <source>
        <dbReference type="Pfam" id="PF00125"/>
    </source>
</evidence>
<evidence type="ECO:0000313" key="5">
    <source>
        <dbReference type="Proteomes" id="UP001152799"/>
    </source>
</evidence>
<dbReference type="EMBL" id="OU892291">
    <property type="protein sequence ID" value="CAG9763836.1"/>
    <property type="molecule type" value="Genomic_DNA"/>
</dbReference>
<dbReference type="InterPro" id="IPR000164">
    <property type="entry name" value="Histone_H3/CENP-A"/>
</dbReference>
<organism evidence="4 5">
    <name type="scientific">Ceutorhynchus assimilis</name>
    <name type="common">cabbage seed weevil</name>
    <dbReference type="NCBI Taxonomy" id="467358"/>
    <lineage>
        <taxon>Eukaryota</taxon>
        <taxon>Metazoa</taxon>
        <taxon>Ecdysozoa</taxon>
        <taxon>Arthropoda</taxon>
        <taxon>Hexapoda</taxon>
        <taxon>Insecta</taxon>
        <taxon>Pterygota</taxon>
        <taxon>Neoptera</taxon>
        <taxon>Endopterygota</taxon>
        <taxon>Coleoptera</taxon>
        <taxon>Polyphaga</taxon>
        <taxon>Cucujiformia</taxon>
        <taxon>Curculionidae</taxon>
        <taxon>Ceutorhynchinae</taxon>
        <taxon>Ceutorhynchus</taxon>
    </lineage>
</organism>
<dbReference type="InterPro" id="IPR007125">
    <property type="entry name" value="H2A/H2B/H3"/>
</dbReference>
<accession>A0A9N9QLP3</accession>
<dbReference type="SMART" id="SM00428">
    <property type="entry name" value="H3"/>
    <property type="match status" value="1"/>
</dbReference>
<proteinExistence type="inferred from homology"/>
<dbReference type="GO" id="GO:0030527">
    <property type="term" value="F:structural constituent of chromatin"/>
    <property type="evidence" value="ECO:0007669"/>
    <property type="project" value="InterPro"/>
</dbReference>
<dbReference type="Pfam" id="PF00125">
    <property type="entry name" value="Histone"/>
    <property type="match status" value="1"/>
</dbReference>
<name>A0A9N9QLP3_9CUCU</name>
<keyword evidence="5" id="KW-1185">Reference proteome</keyword>
<dbReference type="GO" id="GO:0000786">
    <property type="term" value="C:nucleosome"/>
    <property type="evidence" value="ECO:0007669"/>
    <property type="project" value="InterPro"/>
</dbReference>
<dbReference type="Proteomes" id="UP001152799">
    <property type="component" value="Chromosome 15"/>
</dbReference>
<dbReference type="InterPro" id="IPR009072">
    <property type="entry name" value="Histone-fold"/>
</dbReference>
<dbReference type="PANTHER" id="PTHR11426">
    <property type="entry name" value="HISTONE H3"/>
    <property type="match status" value="1"/>
</dbReference>
<evidence type="ECO:0000256" key="2">
    <source>
        <dbReference type="SAM" id="MobiDB-lite"/>
    </source>
</evidence>
<dbReference type="Gene3D" id="1.10.20.10">
    <property type="entry name" value="Histone, subunit A"/>
    <property type="match status" value="1"/>
</dbReference>
<dbReference type="PRINTS" id="PR00622">
    <property type="entry name" value="HISTONEH3"/>
</dbReference>
<dbReference type="SUPFAM" id="SSF47113">
    <property type="entry name" value="Histone-fold"/>
    <property type="match status" value="1"/>
</dbReference>
<evidence type="ECO:0000256" key="1">
    <source>
        <dbReference type="ARBA" id="ARBA00010343"/>
    </source>
</evidence>
<reference evidence="4" key="1">
    <citation type="submission" date="2022-01" db="EMBL/GenBank/DDBJ databases">
        <authorList>
            <person name="King R."/>
        </authorList>
    </citation>
    <scope>NUCLEOTIDE SEQUENCE</scope>
</reference>
<dbReference type="OrthoDB" id="6679322at2759"/>
<feature type="region of interest" description="Disordered" evidence="2">
    <location>
        <begin position="1"/>
        <end position="22"/>
    </location>
</feature>
<dbReference type="FunFam" id="1.10.20.10:FF:000054">
    <property type="entry name" value="Putative histone H1.5-like"/>
    <property type="match status" value="1"/>
</dbReference>
<dbReference type="CDD" id="cd22911">
    <property type="entry name" value="HFD_H3"/>
    <property type="match status" value="1"/>
</dbReference>
<dbReference type="AlphaFoldDB" id="A0A9N9QLP3"/>
<dbReference type="GO" id="GO:0046982">
    <property type="term" value="F:protein heterodimerization activity"/>
    <property type="evidence" value="ECO:0007669"/>
    <property type="project" value="InterPro"/>
</dbReference>
<gene>
    <name evidence="4" type="ORF">CEUTPL_LOCUS4490</name>
</gene>
<protein>
    <recommendedName>
        <fullName evidence="3">Core Histone H2A/H2B/H3 domain-containing protein</fullName>
    </recommendedName>
</protein>
<dbReference type="GO" id="GO:0003677">
    <property type="term" value="F:DNA binding"/>
    <property type="evidence" value="ECO:0007669"/>
    <property type="project" value="InterPro"/>
</dbReference>
<evidence type="ECO:0000313" key="4">
    <source>
        <dbReference type="EMBL" id="CAG9763836.1"/>
    </source>
</evidence>
<feature type="domain" description="Core Histone H2A/H2B/H3" evidence="3">
    <location>
        <begin position="48"/>
        <end position="131"/>
    </location>
</feature>